<dbReference type="PANTHER" id="PTHR23416">
    <property type="entry name" value="SIALIC ACID SYNTHASE-RELATED"/>
    <property type="match status" value="1"/>
</dbReference>
<dbReference type="InterPro" id="IPR011004">
    <property type="entry name" value="Trimer_LpxA-like_sf"/>
</dbReference>
<accession>A0ABW8YXZ9</accession>
<evidence type="ECO:0000256" key="2">
    <source>
        <dbReference type="ARBA" id="ARBA00022679"/>
    </source>
</evidence>
<dbReference type="GO" id="GO:0016746">
    <property type="term" value="F:acyltransferase activity"/>
    <property type="evidence" value="ECO:0007669"/>
    <property type="project" value="UniProtKB-KW"/>
</dbReference>
<evidence type="ECO:0000256" key="1">
    <source>
        <dbReference type="ARBA" id="ARBA00007274"/>
    </source>
</evidence>
<evidence type="ECO:0000256" key="3">
    <source>
        <dbReference type="ARBA" id="ARBA00022737"/>
    </source>
</evidence>
<dbReference type="PANTHER" id="PTHR23416:SF23">
    <property type="entry name" value="ACETYLTRANSFERASE C18B11.09C-RELATED"/>
    <property type="match status" value="1"/>
</dbReference>
<organism evidence="5 6">
    <name type="scientific">Flavobacterium rhizosphaerae</name>
    <dbReference type="NCBI Taxonomy" id="3163298"/>
    <lineage>
        <taxon>Bacteria</taxon>
        <taxon>Pseudomonadati</taxon>
        <taxon>Bacteroidota</taxon>
        <taxon>Flavobacteriia</taxon>
        <taxon>Flavobacteriales</taxon>
        <taxon>Flavobacteriaceae</taxon>
        <taxon>Flavobacterium</taxon>
    </lineage>
</organism>
<dbReference type="CDD" id="cd04647">
    <property type="entry name" value="LbH_MAT_like"/>
    <property type="match status" value="1"/>
</dbReference>
<dbReference type="InterPro" id="IPR001451">
    <property type="entry name" value="Hexapep"/>
</dbReference>
<name>A0ABW8YXZ9_9FLAO</name>
<dbReference type="InterPro" id="IPR051159">
    <property type="entry name" value="Hexapeptide_acetyltransf"/>
</dbReference>
<evidence type="ECO:0000313" key="6">
    <source>
        <dbReference type="Proteomes" id="UP001629156"/>
    </source>
</evidence>
<dbReference type="EC" id="2.3.1.-" evidence="5"/>
<reference evidence="5 6" key="1">
    <citation type="submission" date="2024-06" db="EMBL/GenBank/DDBJ databases">
        <authorList>
            <person name="Kaempfer P."/>
            <person name="Viver T."/>
        </authorList>
    </citation>
    <scope>NUCLEOTIDE SEQUENCE [LARGE SCALE GENOMIC DNA]</scope>
    <source>
        <strain evidence="5 6">ST-119</strain>
    </source>
</reference>
<keyword evidence="3" id="KW-0677">Repeat</keyword>
<proteinExistence type="inferred from homology"/>
<gene>
    <name evidence="5" type="ORF">ABS766_11045</name>
</gene>
<dbReference type="EMBL" id="JBELPZ010000010">
    <property type="protein sequence ID" value="MFL9844954.1"/>
    <property type="molecule type" value="Genomic_DNA"/>
</dbReference>
<evidence type="ECO:0000256" key="4">
    <source>
        <dbReference type="ARBA" id="ARBA00023315"/>
    </source>
</evidence>
<dbReference type="InterPro" id="IPR018357">
    <property type="entry name" value="Hexapep_transf_CS"/>
</dbReference>
<keyword evidence="4 5" id="KW-0012">Acyltransferase</keyword>
<dbReference type="PROSITE" id="PS00101">
    <property type="entry name" value="HEXAPEP_TRANSFERASES"/>
    <property type="match status" value="1"/>
</dbReference>
<keyword evidence="2 5" id="KW-0808">Transferase</keyword>
<protein>
    <submittedName>
        <fullName evidence="5">Acyltransferase</fullName>
        <ecNumber evidence="5">2.3.1.-</ecNumber>
    </submittedName>
</protein>
<comment type="caution">
    <text evidence="5">The sequence shown here is derived from an EMBL/GenBank/DDBJ whole genome shotgun (WGS) entry which is preliminary data.</text>
</comment>
<dbReference type="Gene3D" id="2.160.10.10">
    <property type="entry name" value="Hexapeptide repeat proteins"/>
    <property type="match status" value="1"/>
</dbReference>
<comment type="similarity">
    <text evidence="1">Belongs to the transferase hexapeptide repeat family.</text>
</comment>
<dbReference type="Pfam" id="PF14602">
    <property type="entry name" value="Hexapep_2"/>
    <property type="match status" value="1"/>
</dbReference>
<dbReference type="SUPFAM" id="SSF51161">
    <property type="entry name" value="Trimeric LpxA-like enzymes"/>
    <property type="match status" value="1"/>
</dbReference>
<keyword evidence="6" id="KW-1185">Reference proteome</keyword>
<dbReference type="Pfam" id="PF00132">
    <property type="entry name" value="Hexapep"/>
    <property type="match status" value="1"/>
</dbReference>
<evidence type="ECO:0000313" key="5">
    <source>
        <dbReference type="EMBL" id="MFL9844954.1"/>
    </source>
</evidence>
<dbReference type="RefSeq" id="WP_408085214.1">
    <property type="nucleotide sequence ID" value="NZ_JBELPZ010000010.1"/>
</dbReference>
<sequence>MNIFIRILWRLERTLAKKKLDYYKSIMKFVGENVRIDSDVNIIVPKNFSIGSNSSIASFTTIYATHGIKIGENCWISSNCGISSYNHVINSDNRFRDKNQDKYYSKPVIIGNNVWVGMNSCILPGITIGDNSVIGSGSVVTKDVPSNEIWVGNPARMIKKIDINYK</sequence>
<dbReference type="Proteomes" id="UP001629156">
    <property type="component" value="Unassembled WGS sequence"/>
</dbReference>